<keyword evidence="6 9" id="KW-0786">Thiamine pyrophosphate</keyword>
<dbReference type="InterPro" id="IPR011766">
    <property type="entry name" value="TPP_enzyme_TPP-bd"/>
</dbReference>
<dbReference type="InterPro" id="IPR012001">
    <property type="entry name" value="Thiamin_PyroP_enz_TPP-bd_dom"/>
</dbReference>
<keyword evidence="3 8" id="KW-0479">Metal-binding</keyword>
<dbReference type="Pfam" id="PF00205">
    <property type="entry name" value="TPP_enzyme_M"/>
    <property type="match status" value="1"/>
</dbReference>
<sequence length="574" mass="64823">MTVDKETNQVKLGTFIFERLSQIKDFHSVFGVPGDFNLPLLEHIYNVPSLNWIGNCNELNAGYAADGYARVNGVGALITTFGVGELSAINAISGAFTEGAGVIHIVGTSSTISKRSTTPLGVHHLIPNKNTWDRSQDHFTYEKMVEPFCCVSETLDDTKLDQVQSQIDNVIEQVAKQSRPGYLFVPVNMANMDISVDPKKRLNFKTYRSDKQQAKELASVILERLYATETAIVGDQWFKTRRHKLNKFIKENGFHCFSTFLGKSVIDENQEHFHGVIAGELSTEGSLQVLNQFDAVLHLGVNHNEMNNFRNWSPSQHVKNVMEIGKDYVRIDNQLYTYVDGELVFDELVIQFDSTRLLKKKEIIPRLSQNLPELDKSANVSQKSLFQTVQTYLRPNDVVVCEMCSFLFAIPDLKFPQNITFVTQNFYGSIGYALPATLGASLAVKDDNSNRRVLLIEGDGSSQMTIQELSSLTRYNVKPTVLLLNNEGYSVERIVLGPERPYNDIQPNWQWTSLLKAFGDTDEKKSVNIRVDSTLALEKALNREDDRLKFIEIAGLNKLDVPWRFAYLCGKHDN</sequence>
<keyword evidence="5 8" id="KW-0460">Magnesium</keyword>
<dbReference type="InterPro" id="IPR012000">
    <property type="entry name" value="Thiamin_PyroP_enz_cen_dom"/>
</dbReference>
<dbReference type="PIRSF" id="PIRSF036565">
    <property type="entry name" value="Pyruvt_ip_decrb"/>
    <property type="match status" value="1"/>
</dbReference>
<dbReference type="PANTHER" id="PTHR43452">
    <property type="entry name" value="PYRUVATE DECARBOXYLASE"/>
    <property type="match status" value="1"/>
</dbReference>
<dbReference type="InterPro" id="IPR047213">
    <property type="entry name" value="TPP_PYR_PDC_IPDC-like"/>
</dbReference>
<organism evidence="13 14">
    <name type="scientific">Cyberlindnera jadinii (strain ATCC 18201 / CBS 1600 / BCRC 20928 / JCM 3617 / NBRC 0987 / NRRL Y-1542)</name>
    <name type="common">Torula yeast</name>
    <name type="synonym">Candida utilis</name>
    <dbReference type="NCBI Taxonomy" id="983966"/>
    <lineage>
        <taxon>Eukaryota</taxon>
        <taxon>Fungi</taxon>
        <taxon>Dikarya</taxon>
        <taxon>Ascomycota</taxon>
        <taxon>Saccharomycotina</taxon>
        <taxon>Saccharomycetes</taxon>
        <taxon>Phaffomycetales</taxon>
        <taxon>Phaffomycetaceae</taxon>
        <taxon>Cyberlindnera</taxon>
    </lineage>
</organism>
<evidence type="ECO:0000259" key="12">
    <source>
        <dbReference type="Pfam" id="PF02776"/>
    </source>
</evidence>
<dbReference type="FunFam" id="3.40.50.970:FF:000024">
    <property type="entry name" value="Pyruvate decarboxylase isozyme"/>
    <property type="match status" value="1"/>
</dbReference>
<proteinExistence type="inferred from homology"/>
<dbReference type="GO" id="GO:0004737">
    <property type="term" value="F:pyruvate decarboxylase activity"/>
    <property type="evidence" value="ECO:0007669"/>
    <property type="project" value="TreeGrafter"/>
</dbReference>
<feature type="binding site" evidence="8">
    <location>
        <position position="486"/>
    </location>
    <ligand>
        <name>Mg(2+)</name>
        <dbReference type="ChEBI" id="CHEBI:18420"/>
    </ligand>
</feature>
<dbReference type="Proteomes" id="UP000094389">
    <property type="component" value="Unassembled WGS sequence"/>
</dbReference>
<evidence type="ECO:0000259" key="11">
    <source>
        <dbReference type="Pfam" id="PF02775"/>
    </source>
</evidence>
<evidence type="ECO:0000256" key="7">
    <source>
        <dbReference type="ARBA" id="ARBA00023239"/>
    </source>
</evidence>
<evidence type="ECO:0000256" key="6">
    <source>
        <dbReference type="ARBA" id="ARBA00023052"/>
    </source>
</evidence>
<dbReference type="GO" id="GO:0005829">
    <property type="term" value="C:cytosol"/>
    <property type="evidence" value="ECO:0007669"/>
    <property type="project" value="TreeGrafter"/>
</dbReference>
<dbReference type="SUPFAM" id="SSF52467">
    <property type="entry name" value="DHS-like NAD/FAD-binding domain"/>
    <property type="match status" value="1"/>
</dbReference>
<dbReference type="OMA" id="PMRASQE"/>
<dbReference type="Gene3D" id="3.40.50.1220">
    <property type="entry name" value="TPP-binding domain"/>
    <property type="match status" value="1"/>
</dbReference>
<keyword evidence="7" id="KW-0456">Lyase</keyword>
<dbReference type="STRING" id="983966.A0A1E4S0S4"/>
<dbReference type="FunFam" id="3.40.50.970:FF:000019">
    <property type="entry name" value="Pyruvate decarboxylase isozyme"/>
    <property type="match status" value="1"/>
</dbReference>
<dbReference type="CDD" id="cd07038">
    <property type="entry name" value="TPP_PYR_PDC_IPDC_like"/>
    <property type="match status" value="1"/>
</dbReference>
<dbReference type="Gene3D" id="3.40.50.970">
    <property type="match status" value="2"/>
</dbReference>
<comment type="similarity">
    <text evidence="2 9">Belongs to the TPP enzyme family.</text>
</comment>
<protein>
    <submittedName>
        <fullName evidence="13">Pyruvate decarboxylase</fullName>
    </submittedName>
</protein>
<dbReference type="GO" id="GO:0005634">
    <property type="term" value="C:nucleus"/>
    <property type="evidence" value="ECO:0007669"/>
    <property type="project" value="TreeGrafter"/>
</dbReference>
<keyword evidence="4" id="KW-0210">Decarboxylase</keyword>
<evidence type="ECO:0000256" key="1">
    <source>
        <dbReference type="ARBA" id="ARBA00001964"/>
    </source>
</evidence>
<dbReference type="SUPFAM" id="SSF52518">
    <property type="entry name" value="Thiamin diphosphate-binding fold (THDP-binding)"/>
    <property type="match status" value="2"/>
</dbReference>
<dbReference type="GeneID" id="30989632"/>
<feature type="domain" description="Thiamine pyrophosphate enzyme central" evidence="10">
    <location>
        <begin position="240"/>
        <end position="334"/>
    </location>
</feature>
<dbReference type="EMBL" id="KV453932">
    <property type="protein sequence ID" value="ODV73096.1"/>
    <property type="molecule type" value="Genomic_DNA"/>
</dbReference>
<dbReference type="PANTHER" id="PTHR43452:SF3">
    <property type="entry name" value="TRANSAMINATED AMINO ACID DECARBOXYLASE"/>
    <property type="match status" value="1"/>
</dbReference>
<comment type="cofactor">
    <cofactor evidence="1">
        <name>thiamine diphosphate</name>
        <dbReference type="ChEBI" id="CHEBI:58937"/>
    </cofactor>
</comment>
<keyword evidence="13" id="KW-0670">Pyruvate</keyword>
<dbReference type="GO" id="GO:0030976">
    <property type="term" value="F:thiamine pyrophosphate binding"/>
    <property type="evidence" value="ECO:0007669"/>
    <property type="project" value="InterPro"/>
</dbReference>
<keyword evidence="14" id="KW-1185">Reference proteome</keyword>
<evidence type="ECO:0000256" key="5">
    <source>
        <dbReference type="ARBA" id="ARBA00022842"/>
    </source>
</evidence>
<evidence type="ECO:0000313" key="13">
    <source>
        <dbReference type="EMBL" id="ODV73096.1"/>
    </source>
</evidence>
<dbReference type="InterPro" id="IPR029035">
    <property type="entry name" value="DHS-like_NAD/FAD-binding_dom"/>
</dbReference>
<dbReference type="GO" id="GO:0000949">
    <property type="term" value="P:aromatic amino acid family catabolic process to alcohol via Ehrlich pathway"/>
    <property type="evidence" value="ECO:0007669"/>
    <property type="project" value="TreeGrafter"/>
</dbReference>
<evidence type="ECO:0000259" key="10">
    <source>
        <dbReference type="Pfam" id="PF00205"/>
    </source>
</evidence>
<comment type="cofactor">
    <cofactor evidence="8">
        <name>Mg(2+)</name>
        <dbReference type="ChEBI" id="CHEBI:18420"/>
    </cofactor>
    <text evidence="8">Binds 1 Mg(2+) per subunit.</text>
</comment>
<dbReference type="Pfam" id="PF02775">
    <property type="entry name" value="TPP_enzyme_C"/>
    <property type="match status" value="1"/>
</dbReference>
<dbReference type="AlphaFoldDB" id="A0A1E4S0S4"/>
<feature type="binding site" evidence="8">
    <location>
        <position position="459"/>
    </location>
    <ligand>
        <name>Mg(2+)</name>
        <dbReference type="ChEBI" id="CHEBI:18420"/>
    </ligand>
</feature>
<reference evidence="13 14" key="1">
    <citation type="journal article" date="2016" name="Proc. Natl. Acad. Sci. U.S.A.">
        <title>Comparative genomics of biotechnologically important yeasts.</title>
        <authorList>
            <person name="Riley R."/>
            <person name="Haridas S."/>
            <person name="Wolfe K.H."/>
            <person name="Lopes M.R."/>
            <person name="Hittinger C.T."/>
            <person name="Goeker M."/>
            <person name="Salamov A.A."/>
            <person name="Wisecaver J.H."/>
            <person name="Long T.M."/>
            <person name="Calvey C.H."/>
            <person name="Aerts A.L."/>
            <person name="Barry K.W."/>
            <person name="Choi C."/>
            <person name="Clum A."/>
            <person name="Coughlan A.Y."/>
            <person name="Deshpande S."/>
            <person name="Douglass A.P."/>
            <person name="Hanson S.J."/>
            <person name="Klenk H.-P."/>
            <person name="LaButti K.M."/>
            <person name="Lapidus A."/>
            <person name="Lindquist E.A."/>
            <person name="Lipzen A.M."/>
            <person name="Meier-Kolthoff J.P."/>
            <person name="Ohm R.A."/>
            <person name="Otillar R.P."/>
            <person name="Pangilinan J.L."/>
            <person name="Peng Y."/>
            <person name="Rokas A."/>
            <person name="Rosa C.A."/>
            <person name="Scheuner C."/>
            <person name="Sibirny A.A."/>
            <person name="Slot J.C."/>
            <person name="Stielow J.B."/>
            <person name="Sun H."/>
            <person name="Kurtzman C.P."/>
            <person name="Blackwell M."/>
            <person name="Grigoriev I.V."/>
            <person name="Jeffries T.W."/>
        </authorList>
    </citation>
    <scope>NUCLEOTIDE SEQUENCE [LARGE SCALE GENOMIC DNA]</scope>
    <source>
        <strain evidence="14">ATCC 18201 / CBS 1600 / BCRC 20928 / JCM 3617 / NBRC 0987 / NRRL Y-1542</strain>
    </source>
</reference>
<evidence type="ECO:0000256" key="8">
    <source>
        <dbReference type="PIRSR" id="PIRSR036565-2"/>
    </source>
</evidence>
<dbReference type="Pfam" id="PF02776">
    <property type="entry name" value="TPP_enzyme_N"/>
    <property type="match status" value="1"/>
</dbReference>
<gene>
    <name evidence="13" type="ORF">CYBJADRAFT_168157</name>
</gene>
<evidence type="ECO:0000313" key="14">
    <source>
        <dbReference type="Proteomes" id="UP000094389"/>
    </source>
</evidence>
<feature type="domain" description="Thiamine pyrophosphate enzyme TPP-binding" evidence="11">
    <location>
        <begin position="414"/>
        <end position="552"/>
    </location>
</feature>
<dbReference type="SMR" id="A0A1E4S0S4"/>
<evidence type="ECO:0000256" key="4">
    <source>
        <dbReference type="ARBA" id="ARBA00022793"/>
    </source>
</evidence>
<evidence type="ECO:0000256" key="9">
    <source>
        <dbReference type="RuleBase" id="RU362132"/>
    </source>
</evidence>
<feature type="binding site" evidence="8">
    <location>
        <position position="488"/>
    </location>
    <ligand>
        <name>Mg(2+)</name>
        <dbReference type="ChEBI" id="CHEBI:18420"/>
    </ligand>
</feature>
<dbReference type="InterPro" id="IPR029061">
    <property type="entry name" value="THDP-binding"/>
</dbReference>
<dbReference type="InterPro" id="IPR047214">
    <property type="entry name" value="TPP_PDC_IPDC"/>
</dbReference>
<name>A0A1E4S0S4_CYBJN</name>
<dbReference type="CDD" id="cd02005">
    <property type="entry name" value="TPP_PDC_IPDC"/>
    <property type="match status" value="1"/>
</dbReference>
<dbReference type="GO" id="GO:0000287">
    <property type="term" value="F:magnesium ion binding"/>
    <property type="evidence" value="ECO:0007669"/>
    <property type="project" value="InterPro"/>
</dbReference>
<dbReference type="OrthoDB" id="308383at2759"/>
<evidence type="ECO:0000256" key="2">
    <source>
        <dbReference type="ARBA" id="ARBA00007812"/>
    </source>
</evidence>
<dbReference type="InterPro" id="IPR012110">
    <property type="entry name" value="PDC/IPDC-like"/>
</dbReference>
<feature type="domain" description="Thiamine pyrophosphate enzyme N-terminal TPP-binding" evidence="12">
    <location>
        <begin position="11"/>
        <end position="114"/>
    </location>
</feature>
<evidence type="ECO:0000256" key="3">
    <source>
        <dbReference type="ARBA" id="ARBA00022723"/>
    </source>
</evidence>
<dbReference type="RefSeq" id="XP_020070135.1">
    <property type="nucleotide sequence ID" value="XM_020215236.1"/>
</dbReference>
<accession>A0A1E4S0S4</accession>